<dbReference type="AlphaFoldDB" id="A0A0G9HD16"/>
<sequence>MTQGRRVLLYFSWSRPAETGAPLESIDDRFPALFELRRMLYPRFEAIADPQEFDPGIGGFLDHVQRPNFAAFSAQASLDTGNGVLDIERVDGDGVLHPLDDALLQNIDTVIVIGFDSLRTNQFASASEVGAVRRFLSDPDHLIFVCVHHDIGEADALSPIDRVAEQAAEYYHHGDRTIPPRQGFGGFGRSLLAALDVPVINRFGLRPAAQFDGSPQPIVAAHALDRLGLLKGVDTFNLHPHLPHLERVGESVGKLDVLARQHVDVTAPPHPFVQASVNAFDALLQSRADVFPGALLVGDTTLWSSTAGGVASLRRLWSNVVTRERR</sequence>
<dbReference type="RefSeq" id="WP_046967438.1">
    <property type="nucleotide sequence ID" value="NZ_JPLB01000029.1"/>
</dbReference>
<evidence type="ECO:0000313" key="2">
    <source>
        <dbReference type="Proteomes" id="UP000182987"/>
    </source>
</evidence>
<proteinExistence type="predicted"/>
<dbReference type="EMBL" id="CP017480">
    <property type="protein sequence ID" value="APG05942.1"/>
    <property type="molecule type" value="Genomic_DNA"/>
</dbReference>
<gene>
    <name evidence="1" type="ORF">BJI69_19900</name>
</gene>
<dbReference type="KEGG" id="lrz:BJI69_19900"/>
<dbReference type="Proteomes" id="UP000182987">
    <property type="component" value="Chromosome"/>
</dbReference>
<dbReference type="OrthoDB" id="480006at2"/>
<reference evidence="2" key="1">
    <citation type="submission" date="2016-09" db="EMBL/GenBank/DDBJ databases">
        <authorList>
            <person name="Lysoe E."/>
        </authorList>
    </citation>
    <scope>NUCLEOTIDE SEQUENCE [LARGE SCALE GENOMIC DNA]</scope>
    <source>
        <strain evidence="2">LJ96T</strain>
    </source>
</reference>
<evidence type="ECO:0000313" key="1">
    <source>
        <dbReference type="EMBL" id="APG05942.1"/>
    </source>
</evidence>
<keyword evidence="2" id="KW-1185">Reference proteome</keyword>
<protein>
    <submittedName>
        <fullName evidence="1">Uncharacterized protein</fullName>
    </submittedName>
</protein>
<dbReference type="PATRIC" id="fig|1440763.5.peg.1644"/>
<accession>A0A0G9HD16</accession>
<name>A0A0G9HD16_9GAMM</name>
<dbReference type="STRING" id="1440763.BJI69_19900"/>
<organism evidence="1 2">
    <name type="scientific">Luteibacter rhizovicinus DSM 16549</name>
    <dbReference type="NCBI Taxonomy" id="1440763"/>
    <lineage>
        <taxon>Bacteria</taxon>
        <taxon>Pseudomonadati</taxon>
        <taxon>Pseudomonadota</taxon>
        <taxon>Gammaproteobacteria</taxon>
        <taxon>Lysobacterales</taxon>
        <taxon>Rhodanobacteraceae</taxon>
        <taxon>Luteibacter</taxon>
    </lineage>
</organism>